<comment type="caution">
    <text evidence="1">The sequence shown here is derived from an EMBL/GenBank/DDBJ whole genome shotgun (WGS) entry which is preliminary data.</text>
</comment>
<proteinExistence type="predicted"/>
<dbReference type="Proteomes" id="UP000198287">
    <property type="component" value="Unassembled WGS sequence"/>
</dbReference>
<evidence type="ECO:0000313" key="1">
    <source>
        <dbReference type="EMBL" id="OXA38796.1"/>
    </source>
</evidence>
<evidence type="ECO:0000313" key="2">
    <source>
        <dbReference type="Proteomes" id="UP000198287"/>
    </source>
</evidence>
<gene>
    <name evidence="1" type="ORF">Fcan01_26471</name>
</gene>
<name>A0A226D3G7_FOLCA</name>
<reference evidence="1 2" key="1">
    <citation type="submission" date="2015-12" db="EMBL/GenBank/DDBJ databases">
        <title>The genome of Folsomia candida.</title>
        <authorList>
            <person name="Faddeeva A."/>
            <person name="Derks M.F."/>
            <person name="Anvar Y."/>
            <person name="Smit S."/>
            <person name="Van Straalen N."/>
            <person name="Roelofs D."/>
        </authorList>
    </citation>
    <scope>NUCLEOTIDE SEQUENCE [LARGE SCALE GENOMIC DNA]</scope>
    <source>
        <strain evidence="1 2">VU population</strain>
        <tissue evidence="1">Whole body</tissue>
    </source>
</reference>
<dbReference type="AlphaFoldDB" id="A0A226D3G7"/>
<dbReference type="EMBL" id="LNIX01000043">
    <property type="protein sequence ID" value="OXA38796.1"/>
    <property type="molecule type" value="Genomic_DNA"/>
</dbReference>
<keyword evidence="2" id="KW-1185">Reference proteome</keyword>
<organism evidence="1 2">
    <name type="scientific">Folsomia candida</name>
    <name type="common">Springtail</name>
    <dbReference type="NCBI Taxonomy" id="158441"/>
    <lineage>
        <taxon>Eukaryota</taxon>
        <taxon>Metazoa</taxon>
        <taxon>Ecdysozoa</taxon>
        <taxon>Arthropoda</taxon>
        <taxon>Hexapoda</taxon>
        <taxon>Collembola</taxon>
        <taxon>Entomobryomorpha</taxon>
        <taxon>Isotomoidea</taxon>
        <taxon>Isotomidae</taxon>
        <taxon>Proisotominae</taxon>
        <taxon>Folsomia</taxon>
    </lineage>
</organism>
<accession>A0A226D3G7</accession>
<protein>
    <submittedName>
        <fullName evidence="1">Gastrulation-defective protein 3</fullName>
    </submittedName>
</protein>
<sequence>MSFPSLVVEGVGDSGDINSGMSMALRNPLILDGIFANLDLADLKNSRLVCRVWSDVGATALSKRTFLRALKMVSYEGSKFSVIPPVHEKLLRRLSFNYNSEAFDPSVPPRKTSEVSTRIFTCVPHLSQLTREIDLLVNERKYANAFLDGVRRLKSSSNIRHISIGIEWTGSSAGKGEYKVRRKIPPQNNLTSIWFVVYGDVPKFGFHAFQPLLQALMDAAPNLTFLDVTPTFYPNLEGCTNLKILKFCVVKSTPPTFFDVAAGMKMLGQVKDSLRNLCMRYYGEVELVKLPELAQDLEVPVMSKLVSLLICQSPVYLFEDFYNQDRLPSLKHLTLQIDVEAWKLSTYLSLWKRHDGVTSLVLTLDRIWWMRDTFSERIAHLFPSMKKLELTIILPRAEITQEINRLLEPFKIWDLKEVDVLAKSVVASSSIVAVLRNMSMWKGVRRVHFKETYVTQADFTPCIQDLVLYSGGFESVKITGYNFEPRVPEILDTVQPIFDGAGVPIQLIGGVIRDDDDD</sequence>